<dbReference type="EMBL" id="LARY01000002">
    <property type="protein sequence ID" value="RDX01070.1"/>
    <property type="molecule type" value="Genomic_DNA"/>
</dbReference>
<dbReference type="InterPro" id="IPR029033">
    <property type="entry name" value="His_PPase_superfam"/>
</dbReference>
<accession>A0A3D8TQI6</accession>
<feature type="binding site" evidence="2">
    <location>
        <begin position="12"/>
        <end position="19"/>
    </location>
    <ligand>
        <name>substrate</name>
    </ligand>
</feature>
<dbReference type="InterPro" id="IPR050275">
    <property type="entry name" value="PGM_Phosphatase"/>
</dbReference>
<comment type="caution">
    <text evidence="3">The sequence shown here is derived from an EMBL/GenBank/DDBJ whole genome shotgun (WGS) entry which is preliminary data.</text>
</comment>
<dbReference type="SMART" id="SM00855">
    <property type="entry name" value="PGAM"/>
    <property type="match status" value="1"/>
</dbReference>
<name>A0A3D8TQI6_9LIST</name>
<dbReference type="CDD" id="cd07067">
    <property type="entry name" value="HP_PGM_like"/>
    <property type="match status" value="1"/>
</dbReference>
<feature type="active site" description="Proton donor/acceptor" evidence="1">
    <location>
        <position position="86"/>
    </location>
</feature>
<evidence type="ECO:0000313" key="4">
    <source>
        <dbReference type="Proteomes" id="UP000257055"/>
    </source>
</evidence>
<evidence type="ECO:0000256" key="1">
    <source>
        <dbReference type="PIRSR" id="PIRSR613078-1"/>
    </source>
</evidence>
<dbReference type="Gene3D" id="3.40.50.1240">
    <property type="entry name" value="Phosphoglycerate mutase-like"/>
    <property type="match status" value="1"/>
</dbReference>
<evidence type="ECO:0000256" key="2">
    <source>
        <dbReference type="PIRSR" id="PIRSR613078-2"/>
    </source>
</evidence>
<dbReference type="PANTHER" id="PTHR48100">
    <property type="entry name" value="BROAD-SPECIFICITY PHOSPHATASE YOR283W-RELATED"/>
    <property type="match status" value="1"/>
</dbReference>
<reference evidence="4" key="1">
    <citation type="submission" date="2015-04" db="EMBL/GenBank/DDBJ databases">
        <authorList>
            <person name="Schardt J."/>
            <person name="Mueller-Herbst S."/>
            <person name="Scherer S."/>
            <person name="Huptas C."/>
        </authorList>
    </citation>
    <scope>NUCLEOTIDE SEQUENCE [LARGE SCALE GENOMIC DNA]</scope>
    <source>
        <strain evidence="4">Kiel-L1</strain>
    </source>
</reference>
<feature type="active site" description="Tele-phosphohistidine intermediate" evidence="1">
    <location>
        <position position="13"/>
    </location>
</feature>
<evidence type="ECO:0000313" key="3">
    <source>
        <dbReference type="EMBL" id="RDX01070.1"/>
    </source>
</evidence>
<dbReference type="RefSeq" id="WP_115753323.1">
    <property type="nucleotide sequence ID" value="NZ_LARY01000002.1"/>
</dbReference>
<dbReference type="Proteomes" id="UP000257055">
    <property type="component" value="Unassembled WGS sequence"/>
</dbReference>
<gene>
    <name evidence="3" type="ORF">UR08_08960</name>
</gene>
<dbReference type="PANTHER" id="PTHR48100:SF1">
    <property type="entry name" value="HISTIDINE PHOSPHATASE FAMILY PROTEIN-RELATED"/>
    <property type="match status" value="1"/>
</dbReference>
<dbReference type="GO" id="GO:0005737">
    <property type="term" value="C:cytoplasm"/>
    <property type="evidence" value="ECO:0007669"/>
    <property type="project" value="TreeGrafter"/>
</dbReference>
<dbReference type="InterPro" id="IPR013078">
    <property type="entry name" value="His_Pase_superF_clade-1"/>
</dbReference>
<organism evidence="3 4">
    <name type="scientific">Listeria kieliensis</name>
    <dbReference type="NCBI Taxonomy" id="1621700"/>
    <lineage>
        <taxon>Bacteria</taxon>
        <taxon>Bacillati</taxon>
        <taxon>Bacillota</taxon>
        <taxon>Bacilli</taxon>
        <taxon>Bacillales</taxon>
        <taxon>Listeriaceae</taxon>
        <taxon>Listeria</taxon>
    </lineage>
</organism>
<proteinExistence type="predicted"/>
<dbReference type="Pfam" id="PF00300">
    <property type="entry name" value="His_Phos_1"/>
    <property type="match status" value="1"/>
</dbReference>
<dbReference type="GO" id="GO:0016791">
    <property type="term" value="F:phosphatase activity"/>
    <property type="evidence" value="ECO:0007669"/>
    <property type="project" value="TreeGrafter"/>
</dbReference>
<protein>
    <submittedName>
        <fullName evidence="3">Phosphoglycerate mutase</fullName>
    </submittedName>
</protein>
<sequence length="214" mass="24073">MASQSLRFYFVRHGKTEWNLSGQMQGWGDSPLVTEGKNGAIAVGEALQDVKFRNAYVSPSKRTQETAKYIIGSRKIPVQLMDDFREMGFGSWEGEYISNLDVRFKEARTEMLTSPATFDAKENGGETFYELEERVLRGVETIIQQEKKGGNVLVVSHGMALTLLLYVLSGGEMSDHRTKGTRILNTSISVVEYQDGKFHILDLNNTDHLDSIRV</sequence>
<dbReference type="AlphaFoldDB" id="A0A3D8TQI6"/>
<keyword evidence="4" id="KW-1185">Reference proteome</keyword>
<dbReference type="SUPFAM" id="SSF53254">
    <property type="entry name" value="Phosphoglycerate mutase-like"/>
    <property type="match status" value="1"/>
</dbReference>
<feature type="binding site" evidence="2">
    <location>
        <position position="62"/>
    </location>
    <ligand>
        <name>substrate</name>
    </ligand>
</feature>